<keyword evidence="1" id="KW-0732">Signal</keyword>
<comment type="caution">
    <text evidence="2">The sequence shown here is derived from an EMBL/GenBank/DDBJ whole genome shotgun (WGS) entry which is preliminary data.</text>
</comment>
<evidence type="ECO:0000313" key="3">
    <source>
        <dbReference type="Proteomes" id="UP000299102"/>
    </source>
</evidence>
<proteinExistence type="predicted"/>
<evidence type="ECO:0000256" key="1">
    <source>
        <dbReference type="SAM" id="SignalP"/>
    </source>
</evidence>
<evidence type="ECO:0008006" key="4">
    <source>
        <dbReference type="Google" id="ProtNLM"/>
    </source>
</evidence>
<sequence length="142" mass="15546">MCFRACVRLCVTLSLSVCVCVCVCVRAWCVRVCVRACVRACLAGELERAGGRSNSNFVRVCVCVWIARLWNAVDADASRAGGCLAAIGTRLLATRRGKNSERRCYATDFGMVRQVKGLQLDRRFAGRNVLNICVPQGHSTTL</sequence>
<reference evidence="2 3" key="1">
    <citation type="journal article" date="2019" name="Commun. Biol.">
        <title>The bagworm genome reveals a unique fibroin gene that provides high tensile strength.</title>
        <authorList>
            <person name="Kono N."/>
            <person name="Nakamura H."/>
            <person name="Ohtoshi R."/>
            <person name="Tomita M."/>
            <person name="Numata K."/>
            <person name="Arakawa K."/>
        </authorList>
    </citation>
    <scope>NUCLEOTIDE SEQUENCE [LARGE SCALE GENOMIC DNA]</scope>
</reference>
<protein>
    <recommendedName>
        <fullName evidence="4">Secreted protein</fullName>
    </recommendedName>
</protein>
<dbReference type="EMBL" id="BGZK01000532">
    <property type="protein sequence ID" value="GBP48897.1"/>
    <property type="molecule type" value="Genomic_DNA"/>
</dbReference>
<feature type="signal peptide" evidence="1">
    <location>
        <begin position="1"/>
        <end position="27"/>
    </location>
</feature>
<feature type="chain" id="PRO_5020034387" description="Secreted protein" evidence="1">
    <location>
        <begin position="28"/>
        <end position="142"/>
    </location>
</feature>
<dbReference type="AlphaFoldDB" id="A0A4C1WFI6"/>
<evidence type="ECO:0000313" key="2">
    <source>
        <dbReference type="EMBL" id="GBP48897.1"/>
    </source>
</evidence>
<gene>
    <name evidence="2" type="ORF">EVAR_98081_1</name>
</gene>
<accession>A0A4C1WFI6</accession>
<keyword evidence="3" id="KW-1185">Reference proteome</keyword>
<organism evidence="2 3">
    <name type="scientific">Eumeta variegata</name>
    <name type="common">Bagworm moth</name>
    <name type="synonym">Eumeta japonica</name>
    <dbReference type="NCBI Taxonomy" id="151549"/>
    <lineage>
        <taxon>Eukaryota</taxon>
        <taxon>Metazoa</taxon>
        <taxon>Ecdysozoa</taxon>
        <taxon>Arthropoda</taxon>
        <taxon>Hexapoda</taxon>
        <taxon>Insecta</taxon>
        <taxon>Pterygota</taxon>
        <taxon>Neoptera</taxon>
        <taxon>Endopterygota</taxon>
        <taxon>Lepidoptera</taxon>
        <taxon>Glossata</taxon>
        <taxon>Ditrysia</taxon>
        <taxon>Tineoidea</taxon>
        <taxon>Psychidae</taxon>
        <taxon>Oiketicinae</taxon>
        <taxon>Eumeta</taxon>
    </lineage>
</organism>
<name>A0A4C1WFI6_EUMVA</name>
<dbReference type="Proteomes" id="UP000299102">
    <property type="component" value="Unassembled WGS sequence"/>
</dbReference>